<evidence type="ECO:0000313" key="4">
    <source>
        <dbReference type="Proteomes" id="UP000284277"/>
    </source>
</evidence>
<comment type="caution">
    <text evidence="3">The sequence shown here is derived from an EMBL/GenBank/DDBJ whole genome shotgun (WGS) entry which is preliminary data.</text>
</comment>
<keyword evidence="1" id="KW-1133">Transmembrane helix</keyword>
<feature type="transmembrane region" description="Helical" evidence="1">
    <location>
        <begin position="84"/>
        <end position="107"/>
    </location>
</feature>
<evidence type="ECO:0000256" key="1">
    <source>
        <dbReference type="SAM" id="Phobius"/>
    </source>
</evidence>
<dbReference type="SUPFAM" id="SSF55874">
    <property type="entry name" value="ATPase domain of HSP90 chaperone/DNA topoisomerase II/histidine kinase"/>
    <property type="match status" value="1"/>
</dbReference>
<dbReference type="OrthoDB" id="9813149at2"/>
<feature type="transmembrane region" description="Helical" evidence="1">
    <location>
        <begin position="186"/>
        <end position="210"/>
    </location>
</feature>
<dbReference type="InterPro" id="IPR032834">
    <property type="entry name" value="NatK-like_C"/>
</dbReference>
<feature type="domain" description="Sensor histidine kinase NatK-like C-terminal" evidence="2">
    <location>
        <begin position="333"/>
        <end position="434"/>
    </location>
</feature>
<evidence type="ECO:0000313" key="3">
    <source>
        <dbReference type="EMBL" id="RKD28110.1"/>
    </source>
</evidence>
<proteinExistence type="predicted"/>
<dbReference type="AlphaFoldDB" id="A0A419SSB0"/>
<dbReference type="Gene3D" id="3.30.565.10">
    <property type="entry name" value="Histidine kinase-like ATPase, C-terminal domain"/>
    <property type="match status" value="1"/>
</dbReference>
<gene>
    <name evidence="3" type="ORF">BET01_11225</name>
</gene>
<name>A0A419SSB0_9FIRM</name>
<dbReference type="InterPro" id="IPR036890">
    <property type="entry name" value="HATPase_C_sf"/>
</dbReference>
<keyword evidence="4" id="KW-1185">Reference proteome</keyword>
<dbReference type="RefSeq" id="WP_120198742.1">
    <property type="nucleotide sequence ID" value="NZ_MCIA01000035.1"/>
</dbReference>
<dbReference type="GO" id="GO:0042802">
    <property type="term" value="F:identical protein binding"/>
    <property type="evidence" value="ECO:0007669"/>
    <property type="project" value="TreeGrafter"/>
</dbReference>
<accession>A0A419SSB0</accession>
<keyword evidence="1" id="KW-0812">Transmembrane</keyword>
<feature type="transmembrane region" description="Helical" evidence="1">
    <location>
        <begin position="57"/>
        <end position="77"/>
    </location>
</feature>
<keyword evidence="1" id="KW-0472">Membrane</keyword>
<feature type="transmembrane region" description="Helical" evidence="1">
    <location>
        <begin position="6"/>
        <end position="22"/>
    </location>
</feature>
<dbReference type="PANTHER" id="PTHR40448">
    <property type="entry name" value="TWO-COMPONENT SENSOR HISTIDINE KINASE"/>
    <property type="match status" value="1"/>
</dbReference>
<dbReference type="Pfam" id="PF14501">
    <property type="entry name" value="HATPase_c_5"/>
    <property type="match status" value="1"/>
</dbReference>
<dbReference type="PANTHER" id="PTHR40448:SF1">
    <property type="entry name" value="TWO-COMPONENT SENSOR HISTIDINE KINASE"/>
    <property type="match status" value="1"/>
</dbReference>
<evidence type="ECO:0000259" key="2">
    <source>
        <dbReference type="Pfam" id="PF14501"/>
    </source>
</evidence>
<dbReference type="CDD" id="cd16935">
    <property type="entry name" value="HATPase_AgrC-ComD-like"/>
    <property type="match status" value="1"/>
</dbReference>
<feature type="transmembrane region" description="Helical" evidence="1">
    <location>
        <begin position="34"/>
        <end position="51"/>
    </location>
</feature>
<protein>
    <recommendedName>
        <fullName evidence="2">Sensor histidine kinase NatK-like C-terminal domain-containing protein</fullName>
    </recommendedName>
</protein>
<sequence>MGNDLLSISRLLFCAADIYMTYRFFSTMFKKKRTLNIKILISILFTIVMFLENSIGLSWLNLMTVPIIYYLYVILMFRISYTNAIAYTIIFYAIFACGKEVSFEILYRLLTNFLPFYVPPWFTSGGIYFLLVEYFVGFMFLIYIEKYIKKLEISDNDRFSWYLLIVPIFSLIISVNFIYLDFPKVKFMQIFMCVGAFLLFFTNAAIFIVLEKYKDILNKIKIAELSVVKQDMENDHFQKILKINERYRCYMHDINSYFNSFRLLAINGDNTKIVTIIDELKGNIKDVTDIVIYSGNPVLNAILSERVIKAKESGVELSLFVEKFLKIEFVSDADMISMMGNLIDNAIEAAEKCDKERRIVDVKLFMGSNYFLVLHIENTYSDIVLREGSRLFSTKPDPKHHGLGIGIVNSLAEKYGGSLNLEEREGIFITTLTISCCT</sequence>
<dbReference type="Proteomes" id="UP000284277">
    <property type="component" value="Unassembled WGS sequence"/>
</dbReference>
<dbReference type="EMBL" id="MCIA01000035">
    <property type="protein sequence ID" value="RKD28110.1"/>
    <property type="molecule type" value="Genomic_DNA"/>
</dbReference>
<feature type="transmembrane region" description="Helical" evidence="1">
    <location>
        <begin position="160"/>
        <end position="180"/>
    </location>
</feature>
<organism evidence="3 4">
    <name type="scientific">Lacrimispora algidixylanolytica</name>
    <dbReference type="NCBI Taxonomy" id="94868"/>
    <lineage>
        <taxon>Bacteria</taxon>
        <taxon>Bacillati</taxon>
        <taxon>Bacillota</taxon>
        <taxon>Clostridia</taxon>
        <taxon>Lachnospirales</taxon>
        <taxon>Lachnospiraceae</taxon>
        <taxon>Lacrimispora</taxon>
    </lineage>
</organism>
<reference evidence="3 4" key="1">
    <citation type="submission" date="2016-08" db="EMBL/GenBank/DDBJ databases">
        <title>A new outlook on sporulation: Clostridium algidixylanolyticum.</title>
        <authorList>
            <person name="Poppleton D.I."/>
            <person name="Gribaldo S."/>
        </authorList>
    </citation>
    <scope>NUCLEOTIDE SEQUENCE [LARGE SCALE GENOMIC DNA]</scope>
    <source>
        <strain evidence="3 4">SPL73</strain>
    </source>
</reference>
<feature type="transmembrane region" description="Helical" evidence="1">
    <location>
        <begin position="127"/>
        <end position="148"/>
    </location>
</feature>